<comment type="caution">
    <text evidence="13">The sequence shown here is derived from an EMBL/GenBank/DDBJ whole genome shotgun (WGS) entry which is preliminary data.</text>
</comment>
<name>A0A0A2L9J2_PENIT</name>
<dbReference type="OMA" id="DIMDAWK"/>
<keyword evidence="6" id="KW-0004">4Fe-4S</keyword>
<feature type="compositionally biased region" description="Polar residues" evidence="12">
    <location>
        <begin position="12"/>
        <end position="26"/>
    </location>
</feature>
<keyword evidence="9 13" id="KW-0378">Hydrolase</keyword>
<evidence type="ECO:0000256" key="4">
    <source>
        <dbReference type="ARBA" id="ARBA00009797"/>
    </source>
</evidence>
<dbReference type="OrthoDB" id="354769at2759"/>
<dbReference type="PANTHER" id="PTHR14464">
    <property type="entry name" value="EXONUCLEASE V"/>
    <property type="match status" value="1"/>
</dbReference>
<feature type="region of interest" description="Disordered" evidence="12">
    <location>
        <begin position="1"/>
        <end position="88"/>
    </location>
</feature>
<evidence type="ECO:0000313" key="13">
    <source>
        <dbReference type="EMBL" id="KGO76762.1"/>
    </source>
</evidence>
<keyword evidence="14" id="KW-1185">Reference proteome</keyword>
<gene>
    <name evidence="13" type="ORF">PITC_091160</name>
</gene>
<keyword evidence="6" id="KW-0408">Iron</keyword>
<feature type="compositionally biased region" description="Basic residues" evidence="12">
    <location>
        <begin position="53"/>
        <end position="62"/>
    </location>
</feature>
<dbReference type="PANTHER" id="PTHR14464:SF4">
    <property type="entry name" value="EXONUCLEASE V"/>
    <property type="match status" value="1"/>
</dbReference>
<dbReference type="InterPro" id="IPR019190">
    <property type="entry name" value="EXOV"/>
</dbReference>
<evidence type="ECO:0000256" key="9">
    <source>
        <dbReference type="ARBA" id="ARBA00022839"/>
    </source>
</evidence>
<evidence type="ECO:0000313" key="14">
    <source>
        <dbReference type="Proteomes" id="UP000030104"/>
    </source>
</evidence>
<dbReference type="GO" id="GO:0005739">
    <property type="term" value="C:mitochondrion"/>
    <property type="evidence" value="ECO:0007669"/>
    <property type="project" value="TreeGrafter"/>
</dbReference>
<dbReference type="EMBL" id="JQGA01000239">
    <property type="protein sequence ID" value="KGO76762.1"/>
    <property type="molecule type" value="Genomic_DNA"/>
</dbReference>
<dbReference type="Pfam" id="PF04117">
    <property type="entry name" value="Mpv17_PMP22"/>
    <property type="match status" value="1"/>
</dbReference>
<feature type="compositionally biased region" description="Basic and acidic residues" evidence="12">
    <location>
        <begin position="37"/>
        <end position="49"/>
    </location>
</feature>
<keyword evidence="6" id="KW-0479">Metal-binding</keyword>
<keyword evidence="9 13" id="KW-0269">Exonuclease</keyword>
<dbReference type="GO" id="GO:0036297">
    <property type="term" value="P:interstrand cross-link repair"/>
    <property type="evidence" value="ECO:0007669"/>
    <property type="project" value="TreeGrafter"/>
</dbReference>
<comment type="subunit">
    <text evidence="5">Monomer.</text>
</comment>
<proteinExistence type="inferred from homology"/>
<dbReference type="GO" id="GO:0016020">
    <property type="term" value="C:membrane"/>
    <property type="evidence" value="ECO:0007669"/>
    <property type="project" value="UniProtKB-SubCell"/>
</dbReference>
<evidence type="ECO:0000256" key="6">
    <source>
        <dbReference type="ARBA" id="ARBA00022485"/>
    </source>
</evidence>
<keyword evidence="8" id="KW-0540">Nuclease</keyword>
<keyword evidence="10" id="KW-1133">Transmembrane helix</keyword>
<reference evidence="13 14" key="1">
    <citation type="journal article" date="2015" name="Mol. Plant Microbe Interact.">
        <title>Genome, transcriptome, and functional analyses of Penicillium expansum provide new insights into secondary metabolism and pathogenicity.</title>
        <authorList>
            <person name="Ballester A.R."/>
            <person name="Marcet-Houben M."/>
            <person name="Levin E."/>
            <person name="Sela N."/>
            <person name="Selma-Lazaro C."/>
            <person name="Carmona L."/>
            <person name="Wisniewski M."/>
            <person name="Droby S."/>
            <person name="Gonzalez-Candelas L."/>
            <person name="Gabaldon T."/>
        </authorList>
    </citation>
    <scope>NUCLEOTIDE SEQUENCE [LARGE SCALE GENOMIC DNA]</scope>
    <source>
        <strain evidence="13 14">PHI-1</strain>
    </source>
</reference>
<sequence length="933" mass="103614">MTLLRNGLLSRASISPSTPTLRSQPQVFRRTRPQRRYNSDHSKGKKLAERNTPPRHRPHSHHSNASTPPQVPNINPAATAAAAAGATTAPVRSRGFREVIKAGPIGKFGRWYARVQERKPYTTQFWSSIVIYLCGDLSAQMLFPSEVPAPAKLDSEDGGVVAQGDGGTVSAGYDPLRTLRHLCVGAGSSIPSYKWFMFLGNHFNYPSKFLSILTKVVVQQTCFTPVFNTYFFSVQSLLAGATLDETWERLKKALPVSIQNSVKLWPAVTAFSFMYVPAQFRNVFSGCIAVGWQTYLSWLNQKAAKEVAVAEAVAAAEGMVAGMSCPERIEDESDYGSDFTPDEVDLLNSLLNKAVAEYATDADATSTSTPTWISTPTPIEYTTAPKSPELAELESLQPEALEALVADIEDGLARHGGSRSLDQVKRLDRARVRVQWGGQVRALATATGTARLRLVENPNSTEGRVKERERNAARALEWTQQDPEAAALDTRSPVERFRQAPNKAFSVTDLVSPAWCELQYWFTLTKHGGQKKRTAAMKKGSSIHKTLEDEIYTTVPVEITTKEDAWGLRIWNVIQGLRMLRDYGVTREMEVWGVVDGEFVNGIIDQLSYECPDPELEATAAGYYADVVASRAALPEYQMSLSDFLLSSSQGGMKLSDLGQDEVEKTGHIETELPAAVYDLPRIYLTDVKTKGNRSLPNVKSSGFRPTLLQLQLYYHMLNRLITSDDVTIDLLAVRYNFDAEKPFTNAFVSEVGGLNDQFFDALSSQESEQNEGPSTTSLDSTGILLTHNNLSRLWSLMIQQLRLTFLPENSPDTQSVAPSIPSVSQPELLEPYPTLLSPVLTARYLSSVANEDLNRQLIGSRSFLFDPTSLTSHLTDQMTWWRGKRDPRGVDIMDAWKCRICEFRDECSWREEREMAYARRGGGRRAGSIADI</sequence>
<keyword evidence="11" id="KW-0472">Membrane</keyword>
<evidence type="ECO:0000256" key="11">
    <source>
        <dbReference type="ARBA" id="ARBA00023136"/>
    </source>
</evidence>
<keyword evidence="6" id="KW-0411">Iron-sulfur</keyword>
<dbReference type="AlphaFoldDB" id="A0A0A2L9J2"/>
<comment type="subcellular location">
    <subcellularLocation>
        <location evidence="2">Membrane</location>
        <topology evidence="2">Multi-pass membrane protein</topology>
    </subcellularLocation>
</comment>
<dbReference type="InterPro" id="IPR007248">
    <property type="entry name" value="Mpv17_PMP22"/>
</dbReference>
<protein>
    <submittedName>
        <fullName evidence="13">Exonuclease V</fullName>
    </submittedName>
</protein>
<evidence type="ECO:0000256" key="1">
    <source>
        <dbReference type="ARBA" id="ARBA00001966"/>
    </source>
</evidence>
<comment type="cofactor">
    <cofactor evidence="1">
        <name>[4Fe-4S] cluster</name>
        <dbReference type="ChEBI" id="CHEBI:49883"/>
    </cofactor>
</comment>
<evidence type="ECO:0000256" key="3">
    <source>
        <dbReference type="ARBA" id="ARBA00006824"/>
    </source>
</evidence>
<evidence type="ECO:0000256" key="12">
    <source>
        <dbReference type="SAM" id="MobiDB-lite"/>
    </source>
</evidence>
<evidence type="ECO:0000256" key="10">
    <source>
        <dbReference type="ARBA" id="ARBA00022989"/>
    </source>
</evidence>
<accession>A0A0A2L9J2</accession>
<keyword evidence="7" id="KW-0812">Transmembrane</keyword>
<dbReference type="GO" id="GO:0051539">
    <property type="term" value="F:4 iron, 4 sulfur cluster binding"/>
    <property type="evidence" value="ECO:0007669"/>
    <property type="project" value="UniProtKB-KW"/>
</dbReference>
<comment type="similarity">
    <text evidence="4">Belongs to the EXO5 family.</text>
</comment>
<dbReference type="PhylomeDB" id="A0A0A2L9J2"/>
<feature type="compositionally biased region" description="Low complexity" evidence="12">
    <location>
        <begin position="77"/>
        <end position="88"/>
    </location>
</feature>
<evidence type="ECO:0000256" key="8">
    <source>
        <dbReference type="ARBA" id="ARBA00022722"/>
    </source>
</evidence>
<dbReference type="GO" id="GO:0045145">
    <property type="term" value="F:single-stranded DNA 5'-3' DNA exonuclease activity"/>
    <property type="evidence" value="ECO:0007669"/>
    <property type="project" value="InterPro"/>
</dbReference>
<evidence type="ECO:0000256" key="5">
    <source>
        <dbReference type="ARBA" id="ARBA00011245"/>
    </source>
</evidence>
<dbReference type="GO" id="GO:0005634">
    <property type="term" value="C:nucleus"/>
    <property type="evidence" value="ECO:0007669"/>
    <property type="project" value="TreeGrafter"/>
</dbReference>
<dbReference type="HOGENOM" id="CLU_013225_1_0_1"/>
<dbReference type="Pfam" id="PF09810">
    <property type="entry name" value="Exo5"/>
    <property type="match status" value="1"/>
</dbReference>
<evidence type="ECO:0000256" key="7">
    <source>
        <dbReference type="ARBA" id="ARBA00022692"/>
    </source>
</evidence>
<evidence type="ECO:0000256" key="2">
    <source>
        <dbReference type="ARBA" id="ARBA00004141"/>
    </source>
</evidence>
<organism evidence="13 14">
    <name type="scientific">Penicillium italicum</name>
    <name type="common">Blue mold</name>
    <dbReference type="NCBI Taxonomy" id="40296"/>
    <lineage>
        <taxon>Eukaryota</taxon>
        <taxon>Fungi</taxon>
        <taxon>Dikarya</taxon>
        <taxon>Ascomycota</taxon>
        <taxon>Pezizomycotina</taxon>
        <taxon>Eurotiomycetes</taxon>
        <taxon>Eurotiomycetidae</taxon>
        <taxon>Eurotiales</taxon>
        <taxon>Aspergillaceae</taxon>
        <taxon>Penicillium</taxon>
    </lineage>
</organism>
<comment type="similarity">
    <text evidence="3">Belongs to the peroxisomal membrane protein PXMP2/4 family.</text>
</comment>
<dbReference type="Proteomes" id="UP000030104">
    <property type="component" value="Unassembled WGS sequence"/>
</dbReference>